<dbReference type="InterPro" id="IPR027417">
    <property type="entry name" value="P-loop_NTPase"/>
</dbReference>
<dbReference type="InterPro" id="IPR017871">
    <property type="entry name" value="ABC_transporter-like_CS"/>
</dbReference>
<evidence type="ECO:0000256" key="2">
    <source>
        <dbReference type="ARBA" id="ARBA00022448"/>
    </source>
</evidence>
<dbReference type="InterPro" id="IPR003439">
    <property type="entry name" value="ABC_transporter-like_ATP-bd"/>
</dbReference>
<accession>A0A7W0CGG9</accession>
<comment type="caution">
    <text evidence="7">The sequence shown here is derived from an EMBL/GenBank/DDBJ whole genome shotgun (WGS) entry which is preliminary data.</text>
</comment>
<feature type="domain" description="ABC transporter" evidence="6">
    <location>
        <begin position="1"/>
        <end position="238"/>
    </location>
</feature>
<sequence length="245" mass="26118">MSLLEITALSAGYGGVQALFGVELTVGEGEFVALLGPNGAGKSTTLRVLSGLIKPSAGRVLLGGEDITTKPGWRRTGLGLGHVPEGRQVFPDHTVLENLQLGAFVHRRSRTRRQELLDEVLALFPRLDERREQLAGTLSGGEAQMLAVGRALMSAPRLLVLDEPSLGLAPLKVAELFGYIKRLHTERGLSVLLVEQQAATALNLADRAYVLERGRVAISGTSDAVRKDPRVQAVYLGGEISPATG</sequence>
<evidence type="ECO:0000256" key="4">
    <source>
        <dbReference type="ARBA" id="ARBA00022840"/>
    </source>
</evidence>
<dbReference type="PROSITE" id="PS00211">
    <property type="entry name" value="ABC_TRANSPORTER_1"/>
    <property type="match status" value="1"/>
</dbReference>
<keyword evidence="2" id="KW-0813">Transport</keyword>
<keyword evidence="3" id="KW-0547">Nucleotide-binding</keyword>
<dbReference type="Gene3D" id="3.40.50.300">
    <property type="entry name" value="P-loop containing nucleotide triphosphate hydrolases"/>
    <property type="match status" value="1"/>
</dbReference>
<evidence type="ECO:0000259" key="6">
    <source>
        <dbReference type="PROSITE" id="PS50893"/>
    </source>
</evidence>
<dbReference type="InterPro" id="IPR003593">
    <property type="entry name" value="AAA+_ATPase"/>
</dbReference>
<dbReference type="AlphaFoldDB" id="A0A7W0CGG9"/>
<dbReference type="SMART" id="SM00382">
    <property type="entry name" value="AAA"/>
    <property type="match status" value="1"/>
</dbReference>
<keyword evidence="5" id="KW-0029">Amino-acid transport</keyword>
<dbReference type="GO" id="GO:0015658">
    <property type="term" value="F:branched-chain amino acid transmembrane transporter activity"/>
    <property type="evidence" value="ECO:0007669"/>
    <property type="project" value="TreeGrafter"/>
</dbReference>
<evidence type="ECO:0000256" key="5">
    <source>
        <dbReference type="ARBA" id="ARBA00022970"/>
    </source>
</evidence>
<evidence type="ECO:0000313" key="8">
    <source>
        <dbReference type="Proteomes" id="UP000530928"/>
    </source>
</evidence>
<dbReference type="GO" id="GO:0005524">
    <property type="term" value="F:ATP binding"/>
    <property type="evidence" value="ECO:0007669"/>
    <property type="project" value="UniProtKB-KW"/>
</dbReference>
<name>A0A7W0CGG9_9ACTN</name>
<dbReference type="Pfam" id="PF12399">
    <property type="entry name" value="BCA_ABC_TP_C"/>
    <property type="match status" value="1"/>
</dbReference>
<organism evidence="7 8">
    <name type="scientific">Nonomuraea soli</name>
    <dbReference type="NCBI Taxonomy" id="1032476"/>
    <lineage>
        <taxon>Bacteria</taxon>
        <taxon>Bacillati</taxon>
        <taxon>Actinomycetota</taxon>
        <taxon>Actinomycetes</taxon>
        <taxon>Streptosporangiales</taxon>
        <taxon>Streptosporangiaceae</taxon>
        <taxon>Nonomuraea</taxon>
    </lineage>
</organism>
<keyword evidence="8" id="KW-1185">Reference proteome</keyword>
<comment type="similarity">
    <text evidence="1">Belongs to the ABC transporter superfamily.</text>
</comment>
<evidence type="ECO:0000256" key="3">
    <source>
        <dbReference type="ARBA" id="ARBA00022741"/>
    </source>
</evidence>
<protein>
    <submittedName>
        <fullName evidence="7">Branched-chain amino acid transport system ATP-binding protein</fullName>
    </submittedName>
</protein>
<dbReference type="CDD" id="cd03224">
    <property type="entry name" value="ABC_TM1139_LivF_branched"/>
    <property type="match status" value="1"/>
</dbReference>
<evidence type="ECO:0000256" key="1">
    <source>
        <dbReference type="ARBA" id="ARBA00005417"/>
    </source>
</evidence>
<dbReference type="Proteomes" id="UP000530928">
    <property type="component" value="Unassembled WGS sequence"/>
</dbReference>
<dbReference type="PANTHER" id="PTHR43820">
    <property type="entry name" value="HIGH-AFFINITY BRANCHED-CHAIN AMINO ACID TRANSPORT ATP-BINDING PROTEIN LIVF"/>
    <property type="match status" value="1"/>
</dbReference>
<dbReference type="Pfam" id="PF00005">
    <property type="entry name" value="ABC_tran"/>
    <property type="match status" value="1"/>
</dbReference>
<dbReference type="RefSeq" id="WP_181609545.1">
    <property type="nucleotide sequence ID" value="NZ_BAABAM010000006.1"/>
</dbReference>
<dbReference type="PANTHER" id="PTHR43820:SF4">
    <property type="entry name" value="HIGH-AFFINITY BRANCHED-CHAIN AMINO ACID TRANSPORT ATP-BINDING PROTEIN LIVF"/>
    <property type="match status" value="1"/>
</dbReference>
<gene>
    <name evidence="7" type="ORF">HNR30_002098</name>
</gene>
<proteinExistence type="inferred from homology"/>
<evidence type="ECO:0000313" key="7">
    <source>
        <dbReference type="EMBL" id="MBA2890757.1"/>
    </source>
</evidence>
<dbReference type="SUPFAM" id="SSF52540">
    <property type="entry name" value="P-loop containing nucleoside triphosphate hydrolases"/>
    <property type="match status" value="1"/>
</dbReference>
<dbReference type="PROSITE" id="PS50893">
    <property type="entry name" value="ABC_TRANSPORTER_2"/>
    <property type="match status" value="1"/>
</dbReference>
<dbReference type="InterPro" id="IPR052156">
    <property type="entry name" value="BCAA_Transport_ATP-bd_LivF"/>
</dbReference>
<dbReference type="GO" id="GO:0016887">
    <property type="term" value="F:ATP hydrolysis activity"/>
    <property type="evidence" value="ECO:0007669"/>
    <property type="project" value="InterPro"/>
</dbReference>
<keyword evidence="4 7" id="KW-0067">ATP-binding</keyword>
<dbReference type="GO" id="GO:0015807">
    <property type="term" value="P:L-amino acid transport"/>
    <property type="evidence" value="ECO:0007669"/>
    <property type="project" value="TreeGrafter"/>
</dbReference>
<dbReference type="InterPro" id="IPR032823">
    <property type="entry name" value="BCA_ABC_TP_C"/>
</dbReference>
<dbReference type="EMBL" id="JACDUR010000002">
    <property type="protein sequence ID" value="MBA2890757.1"/>
    <property type="molecule type" value="Genomic_DNA"/>
</dbReference>
<reference evidence="7 8" key="1">
    <citation type="submission" date="2020-07" db="EMBL/GenBank/DDBJ databases">
        <title>Genomic Encyclopedia of Type Strains, Phase IV (KMG-IV): sequencing the most valuable type-strain genomes for metagenomic binning, comparative biology and taxonomic classification.</title>
        <authorList>
            <person name="Goeker M."/>
        </authorList>
    </citation>
    <scope>NUCLEOTIDE SEQUENCE [LARGE SCALE GENOMIC DNA]</scope>
    <source>
        <strain evidence="7 8">DSM 45533</strain>
    </source>
</reference>